<reference evidence="3" key="1">
    <citation type="submission" date="2021-06" db="EMBL/GenBank/DDBJ databases">
        <authorList>
            <person name="Kallberg Y."/>
            <person name="Tangrot J."/>
            <person name="Rosling A."/>
        </authorList>
    </citation>
    <scope>NUCLEOTIDE SEQUENCE</scope>
    <source>
        <strain evidence="3">87-6 pot B 2015</strain>
    </source>
</reference>
<dbReference type="Proteomes" id="UP000789375">
    <property type="component" value="Unassembled WGS sequence"/>
</dbReference>
<feature type="region of interest" description="Disordered" evidence="2">
    <location>
        <begin position="211"/>
        <end position="233"/>
    </location>
</feature>
<sequence>MAAPKFDENDALEFSPSFRSSFDLIQDATYIHQDELSFSQLDIASPHMPPHHYLADSEDEMEESDIEQDDYIDFQVLNNRPPSRLGRPLSPSLRKSTKISKRNGPSVDRIKMENAFLKNQNNKLAQELEQCRLTIQALKNIVGQKDIALQNVRAENQQTNLKTKVLEALLLSKHAKDGSIIIRSGGSDNNLNNLSSVTSFLQERDSLKKEIPRKPVPLASDAPITPPQSQQTPLVLQTAADASDDNDLLPPPLPPKRQNRHIRRWSMDFGPNNRLGCDDESLNFGDGNEASFDDRHTMLPPSTSVTPTSSTLTPTNDHDLQRSIPQIPRLLRRRTGDIIQSLASCRPSSTKNGYDYSPPCTPSTDSSDENESVMDEKSANRKKSARNLSRFRKIFLR</sequence>
<feature type="region of interest" description="Disordered" evidence="2">
    <location>
        <begin position="80"/>
        <end position="104"/>
    </location>
</feature>
<comment type="caution">
    <text evidence="3">The sequence shown here is derived from an EMBL/GenBank/DDBJ whole genome shotgun (WGS) entry which is preliminary data.</text>
</comment>
<dbReference type="AlphaFoldDB" id="A0A9N8ZPI3"/>
<proteinExistence type="predicted"/>
<feature type="compositionally biased region" description="Low complexity" evidence="2">
    <location>
        <begin position="80"/>
        <end position="94"/>
    </location>
</feature>
<evidence type="ECO:0000256" key="2">
    <source>
        <dbReference type="SAM" id="MobiDB-lite"/>
    </source>
</evidence>
<name>A0A9N8ZPI3_FUNMO</name>
<feature type="region of interest" description="Disordered" evidence="2">
    <location>
        <begin position="294"/>
        <end position="320"/>
    </location>
</feature>
<feature type="compositionally biased region" description="Low complexity" evidence="2">
    <location>
        <begin position="298"/>
        <end position="315"/>
    </location>
</feature>
<gene>
    <name evidence="3" type="ORF">FMOSSE_LOCUS4115</name>
</gene>
<feature type="coiled-coil region" evidence="1">
    <location>
        <begin position="107"/>
        <end position="141"/>
    </location>
</feature>
<accession>A0A9N8ZPI3</accession>
<feature type="region of interest" description="Disordered" evidence="2">
    <location>
        <begin position="344"/>
        <end position="385"/>
    </location>
</feature>
<evidence type="ECO:0000313" key="3">
    <source>
        <dbReference type="EMBL" id="CAG8502554.1"/>
    </source>
</evidence>
<keyword evidence="1" id="KW-0175">Coiled coil</keyword>
<evidence type="ECO:0000313" key="4">
    <source>
        <dbReference type="Proteomes" id="UP000789375"/>
    </source>
</evidence>
<organism evidence="3 4">
    <name type="scientific">Funneliformis mosseae</name>
    <name type="common">Endomycorrhizal fungus</name>
    <name type="synonym">Glomus mosseae</name>
    <dbReference type="NCBI Taxonomy" id="27381"/>
    <lineage>
        <taxon>Eukaryota</taxon>
        <taxon>Fungi</taxon>
        <taxon>Fungi incertae sedis</taxon>
        <taxon>Mucoromycota</taxon>
        <taxon>Glomeromycotina</taxon>
        <taxon>Glomeromycetes</taxon>
        <taxon>Glomerales</taxon>
        <taxon>Glomeraceae</taxon>
        <taxon>Funneliformis</taxon>
    </lineage>
</organism>
<dbReference type="EMBL" id="CAJVPP010000670">
    <property type="protein sequence ID" value="CAG8502554.1"/>
    <property type="molecule type" value="Genomic_DNA"/>
</dbReference>
<keyword evidence="4" id="KW-1185">Reference proteome</keyword>
<evidence type="ECO:0000256" key="1">
    <source>
        <dbReference type="SAM" id="Coils"/>
    </source>
</evidence>
<protein>
    <submittedName>
        <fullName evidence="3">15442_t:CDS:1</fullName>
    </submittedName>
</protein>